<dbReference type="Proteomes" id="UP001345219">
    <property type="component" value="Chromosome 8"/>
</dbReference>
<evidence type="ECO:0000313" key="2">
    <source>
        <dbReference type="EMBL" id="KAK4755417.1"/>
    </source>
</evidence>
<proteinExistence type="predicted"/>
<evidence type="ECO:0000256" key="1">
    <source>
        <dbReference type="SAM" id="MobiDB-lite"/>
    </source>
</evidence>
<organism evidence="2 3">
    <name type="scientific">Trapa incisa</name>
    <dbReference type="NCBI Taxonomy" id="236973"/>
    <lineage>
        <taxon>Eukaryota</taxon>
        <taxon>Viridiplantae</taxon>
        <taxon>Streptophyta</taxon>
        <taxon>Embryophyta</taxon>
        <taxon>Tracheophyta</taxon>
        <taxon>Spermatophyta</taxon>
        <taxon>Magnoliopsida</taxon>
        <taxon>eudicotyledons</taxon>
        <taxon>Gunneridae</taxon>
        <taxon>Pentapetalae</taxon>
        <taxon>rosids</taxon>
        <taxon>malvids</taxon>
        <taxon>Myrtales</taxon>
        <taxon>Lythraceae</taxon>
        <taxon>Trapa</taxon>
    </lineage>
</organism>
<comment type="caution">
    <text evidence="2">The sequence shown here is derived from an EMBL/GenBank/DDBJ whole genome shotgun (WGS) entry which is preliminary data.</text>
</comment>
<feature type="compositionally biased region" description="Basic and acidic residues" evidence="1">
    <location>
        <begin position="1"/>
        <end position="12"/>
    </location>
</feature>
<evidence type="ECO:0000313" key="3">
    <source>
        <dbReference type="Proteomes" id="UP001345219"/>
    </source>
</evidence>
<dbReference type="AlphaFoldDB" id="A0AAN7PWG7"/>
<protein>
    <submittedName>
        <fullName evidence="2">Uncharacterized protein</fullName>
    </submittedName>
</protein>
<keyword evidence="3" id="KW-1185">Reference proteome</keyword>
<name>A0AAN7PWG7_9MYRT</name>
<gene>
    <name evidence="2" type="ORF">SAY87_009174</name>
</gene>
<sequence>MVKTKQWPDHILGHHHKRSSDAATPSTLAKLLQKWRFILPYIYLSTPTSSFHKAAINSYKIRGIQQSSCRTRSGNLQKTRRVFCHGDEEDLLRHHCGCSSFHERRRGR</sequence>
<feature type="region of interest" description="Disordered" evidence="1">
    <location>
        <begin position="1"/>
        <end position="23"/>
    </location>
</feature>
<reference evidence="2 3" key="1">
    <citation type="journal article" date="2023" name="Hortic Res">
        <title>Pangenome of water caltrop reveals structural variations and asymmetric subgenome divergence after allopolyploidization.</title>
        <authorList>
            <person name="Zhang X."/>
            <person name="Chen Y."/>
            <person name="Wang L."/>
            <person name="Yuan Y."/>
            <person name="Fang M."/>
            <person name="Shi L."/>
            <person name="Lu R."/>
            <person name="Comes H.P."/>
            <person name="Ma Y."/>
            <person name="Chen Y."/>
            <person name="Huang G."/>
            <person name="Zhou Y."/>
            <person name="Zheng Z."/>
            <person name="Qiu Y."/>
        </authorList>
    </citation>
    <scope>NUCLEOTIDE SEQUENCE [LARGE SCALE GENOMIC DNA]</scope>
    <source>
        <tissue evidence="2">Roots</tissue>
    </source>
</reference>
<accession>A0AAN7PWG7</accession>
<dbReference type="EMBL" id="JAXIOK010000014">
    <property type="protein sequence ID" value="KAK4755417.1"/>
    <property type="molecule type" value="Genomic_DNA"/>
</dbReference>